<keyword evidence="1" id="KW-1133">Transmembrane helix</keyword>
<feature type="transmembrane region" description="Helical" evidence="1">
    <location>
        <begin position="277"/>
        <end position="295"/>
    </location>
</feature>
<proteinExistence type="predicted"/>
<protein>
    <submittedName>
        <fullName evidence="3">Acyltransferase</fullName>
    </submittedName>
</protein>
<feature type="transmembrane region" description="Helical" evidence="1">
    <location>
        <begin position="35"/>
        <end position="56"/>
    </location>
</feature>
<feature type="transmembrane region" description="Helical" evidence="1">
    <location>
        <begin position="307"/>
        <end position="338"/>
    </location>
</feature>
<dbReference type="InterPro" id="IPR002656">
    <property type="entry name" value="Acyl_transf_3_dom"/>
</dbReference>
<dbReference type="Pfam" id="PF01757">
    <property type="entry name" value="Acyl_transf_3"/>
    <property type="match status" value="1"/>
</dbReference>
<feature type="transmembrane region" description="Helical" evidence="1">
    <location>
        <begin position="419"/>
        <end position="437"/>
    </location>
</feature>
<keyword evidence="3" id="KW-0012">Acyltransferase</keyword>
<feature type="transmembrane region" description="Helical" evidence="1">
    <location>
        <begin position="207"/>
        <end position="227"/>
    </location>
</feature>
<feature type="domain" description="Acyltransferase 3" evidence="2">
    <location>
        <begin position="31"/>
        <end position="373"/>
    </location>
</feature>
<evidence type="ECO:0000313" key="4">
    <source>
        <dbReference type="Proteomes" id="UP000261704"/>
    </source>
</evidence>
<feature type="transmembrane region" description="Helical" evidence="1">
    <location>
        <begin position="150"/>
        <end position="171"/>
    </location>
</feature>
<feature type="transmembrane region" description="Helical" evidence="1">
    <location>
        <begin position="395"/>
        <end position="413"/>
    </location>
</feature>
<evidence type="ECO:0000256" key="1">
    <source>
        <dbReference type="SAM" id="Phobius"/>
    </source>
</evidence>
<feature type="transmembrane region" description="Helical" evidence="1">
    <location>
        <begin position="183"/>
        <end position="201"/>
    </location>
</feature>
<keyword evidence="1" id="KW-0472">Membrane</keyword>
<feature type="transmembrane region" description="Helical" evidence="1">
    <location>
        <begin position="236"/>
        <end position="257"/>
    </location>
</feature>
<feature type="transmembrane region" description="Helical" evidence="1">
    <location>
        <begin position="76"/>
        <end position="98"/>
    </location>
</feature>
<feature type="transmembrane region" description="Helical" evidence="1">
    <location>
        <begin position="358"/>
        <end position="375"/>
    </location>
</feature>
<dbReference type="Proteomes" id="UP000261704">
    <property type="component" value="Chromosome"/>
</dbReference>
<evidence type="ECO:0000313" key="3">
    <source>
        <dbReference type="EMBL" id="AXX99514.1"/>
    </source>
</evidence>
<dbReference type="GO" id="GO:0016747">
    <property type="term" value="F:acyltransferase activity, transferring groups other than amino-acyl groups"/>
    <property type="evidence" value="ECO:0007669"/>
    <property type="project" value="InterPro"/>
</dbReference>
<keyword evidence="1" id="KW-0812">Transmembrane</keyword>
<sequence>MSKTISDTPMPNGMMARARWAAERTPESRNRAVDLYRAVAIMFVVLGHWLLVAPVIRNDEVTLTILLAEQRWTQYATWLFQVMPVFFFVGGFSNRLSWESAKRNPEKKRVWASTRLARLLKPTLPLVLIWAVAAYIAGRMGVNREFIGDASQAALVPVWFLAVYIIITDVVPVTSAVWDKLGMWSVAILALGAIAVDTIAFGYDQGWLRWTNYGFVWLAVHQLGYWWQGTHRAKTWAVGFIVLGLVWLYVLIAKLGFPIAMVSVPGEEISNTRPPTTAMLAVGSVQIGTILLLTAPVSKWLQNVRPWAWVIVLNQMIMSIYLWHLTAMIAVVGIAVWLGGPGLRVEPGIGQWWMMRPVWVALYIAMLIPLVLIFLRFESGSRATEKGQPGPYQAIPGAFLTCGGLIMMAMNGISADNFIGVNWIAVGLVILGVGVATKRF</sequence>
<organism evidence="3 4">
    <name type="scientific">Profundibacter amoris</name>
    <dbReference type="NCBI Taxonomy" id="2171755"/>
    <lineage>
        <taxon>Bacteria</taxon>
        <taxon>Pseudomonadati</taxon>
        <taxon>Pseudomonadota</taxon>
        <taxon>Alphaproteobacteria</taxon>
        <taxon>Rhodobacterales</taxon>
        <taxon>Paracoccaceae</taxon>
        <taxon>Profundibacter</taxon>
    </lineage>
</organism>
<dbReference type="AlphaFoldDB" id="A0A347UKY6"/>
<keyword evidence="3" id="KW-0808">Transferase</keyword>
<feature type="transmembrane region" description="Helical" evidence="1">
    <location>
        <begin position="119"/>
        <end position="138"/>
    </location>
</feature>
<dbReference type="OrthoDB" id="8206682at2"/>
<reference evidence="3 4" key="1">
    <citation type="submission" date="2018-09" db="EMBL/GenBank/DDBJ databases">
        <title>Profundibacter amoris BAR1 gen. nov., sp. nov., a new member of the Roseobacter clade isolated at Lokis Castle Vent Field on the Arctic Mid-Oceanic Ridge.</title>
        <authorList>
            <person name="Le Moine Bauer S."/>
            <person name="Sjoeberg A.G."/>
            <person name="L'Haridon S."/>
            <person name="Stokke R."/>
            <person name="Roalkvam I."/>
            <person name="Steen I.H."/>
            <person name="Dahle H."/>
        </authorList>
    </citation>
    <scope>NUCLEOTIDE SEQUENCE [LARGE SCALE GENOMIC DNA]</scope>
    <source>
        <strain evidence="3 4">BAR1</strain>
    </source>
</reference>
<dbReference type="RefSeq" id="WP_118944165.1">
    <property type="nucleotide sequence ID" value="NZ_CP032125.1"/>
</dbReference>
<accession>A0A347UKY6</accession>
<evidence type="ECO:0000259" key="2">
    <source>
        <dbReference type="Pfam" id="PF01757"/>
    </source>
</evidence>
<gene>
    <name evidence="3" type="ORF">BAR1_17190</name>
</gene>
<dbReference type="KEGG" id="pamo:BAR1_17190"/>
<name>A0A347UKY6_9RHOB</name>
<dbReference type="EMBL" id="CP032125">
    <property type="protein sequence ID" value="AXX99514.1"/>
    <property type="molecule type" value="Genomic_DNA"/>
</dbReference>
<keyword evidence="4" id="KW-1185">Reference proteome</keyword>